<reference evidence="3 4" key="1">
    <citation type="submission" date="2011-12" db="EMBL/GenBank/DDBJ databases">
        <title>Whole genome shotgun sequence of Gordonia effusa NBRC 100432.</title>
        <authorList>
            <person name="Yoshida I."/>
            <person name="Takarada H."/>
            <person name="Hosoyama A."/>
            <person name="Tsuchikane K."/>
            <person name="Katsumata H."/>
            <person name="Yamazaki S."/>
            <person name="Fujita N."/>
        </authorList>
    </citation>
    <scope>NUCLEOTIDE SEQUENCE [LARGE SCALE GENOMIC DNA]</scope>
    <source>
        <strain evidence="3 4">NBRC 100432</strain>
    </source>
</reference>
<dbReference type="PANTHER" id="PTHR33169">
    <property type="entry name" value="PADR-FAMILY TRANSCRIPTIONAL REGULATOR"/>
    <property type="match status" value="1"/>
</dbReference>
<dbReference type="STRING" id="1077974.GOEFS_017_00430"/>
<name>H0QVS6_9ACTN</name>
<evidence type="ECO:0000256" key="1">
    <source>
        <dbReference type="SAM" id="Coils"/>
    </source>
</evidence>
<accession>H0QVS6</accession>
<dbReference type="InterPro" id="IPR036390">
    <property type="entry name" value="WH_DNA-bd_sf"/>
</dbReference>
<dbReference type="PANTHER" id="PTHR33169:SF27">
    <property type="entry name" value="TRANSCRIPTIONAL REGULATOR PADR FAMILY PROTEIN"/>
    <property type="match status" value="1"/>
</dbReference>
<evidence type="ECO:0000259" key="2">
    <source>
        <dbReference type="Pfam" id="PF03551"/>
    </source>
</evidence>
<dbReference type="Proteomes" id="UP000035034">
    <property type="component" value="Unassembled WGS sequence"/>
</dbReference>
<dbReference type="Pfam" id="PF03551">
    <property type="entry name" value="PadR"/>
    <property type="match status" value="1"/>
</dbReference>
<dbReference type="InterPro" id="IPR052509">
    <property type="entry name" value="Metal_resp_DNA-bind_regulator"/>
</dbReference>
<dbReference type="InterPro" id="IPR005149">
    <property type="entry name" value="Tscrpt_reg_PadR_N"/>
</dbReference>
<keyword evidence="1" id="KW-0175">Coiled coil</keyword>
<dbReference type="SUPFAM" id="SSF46785">
    <property type="entry name" value="Winged helix' DNA-binding domain"/>
    <property type="match status" value="1"/>
</dbReference>
<gene>
    <name evidence="3" type="ORF">GOEFS_017_00430</name>
</gene>
<dbReference type="AlphaFoldDB" id="H0QVS6"/>
<protein>
    <submittedName>
        <fullName evidence="3">Putative PadR family transcriptional regulator</fullName>
    </submittedName>
</protein>
<dbReference type="eggNOG" id="COG1695">
    <property type="taxonomic scope" value="Bacteria"/>
</dbReference>
<comment type="caution">
    <text evidence="3">The sequence shown here is derived from an EMBL/GenBank/DDBJ whole genome shotgun (WGS) entry which is preliminary data.</text>
</comment>
<dbReference type="Gene3D" id="1.10.10.10">
    <property type="entry name" value="Winged helix-like DNA-binding domain superfamily/Winged helix DNA-binding domain"/>
    <property type="match status" value="1"/>
</dbReference>
<evidence type="ECO:0000313" key="3">
    <source>
        <dbReference type="EMBL" id="GAB16927.1"/>
    </source>
</evidence>
<dbReference type="RefSeq" id="WP_007316265.1">
    <property type="nucleotide sequence ID" value="NZ_BAEH01000017.1"/>
</dbReference>
<dbReference type="EMBL" id="BAEH01000017">
    <property type="protein sequence ID" value="GAB16927.1"/>
    <property type="molecule type" value="Genomic_DNA"/>
</dbReference>
<keyword evidence="4" id="KW-1185">Reference proteome</keyword>
<proteinExistence type="predicted"/>
<sequence length="215" mass="24232">MAQDGKPLPPLAVLVLGLVIERPMHPYEMVQTAMARHEDRLANIRPGSLYHAVSRLEGQGHVRIHDVEREGNRPERTVYAITPAGRRAYLQAVTMMLGSHRPEFPQLFMALALAHDLPRAEVIELLDERLAAMNEELETLAARAAEASAANVPEMFFLDGGCRLATLRTQIDWLSTLVKRLRDKTIDWLDDPGFVHRLRVKQETGKFECAPSDDH</sequence>
<evidence type="ECO:0000313" key="4">
    <source>
        <dbReference type="Proteomes" id="UP000035034"/>
    </source>
</evidence>
<organism evidence="3 4">
    <name type="scientific">Gordonia effusa NBRC 100432</name>
    <dbReference type="NCBI Taxonomy" id="1077974"/>
    <lineage>
        <taxon>Bacteria</taxon>
        <taxon>Bacillati</taxon>
        <taxon>Actinomycetota</taxon>
        <taxon>Actinomycetes</taxon>
        <taxon>Mycobacteriales</taxon>
        <taxon>Gordoniaceae</taxon>
        <taxon>Gordonia</taxon>
    </lineage>
</organism>
<feature type="coiled-coil region" evidence="1">
    <location>
        <begin position="123"/>
        <end position="150"/>
    </location>
</feature>
<dbReference type="InterPro" id="IPR036388">
    <property type="entry name" value="WH-like_DNA-bd_sf"/>
</dbReference>
<feature type="domain" description="Transcription regulator PadR N-terminal" evidence="2">
    <location>
        <begin position="15"/>
        <end position="89"/>
    </location>
</feature>